<dbReference type="WBParaSite" id="NBR_0000031401-mRNA-1">
    <property type="protein sequence ID" value="NBR_0000031401-mRNA-1"/>
    <property type="gene ID" value="NBR_0000031401"/>
</dbReference>
<evidence type="ECO:0000256" key="4">
    <source>
        <dbReference type="ARBA" id="ARBA00038299"/>
    </source>
</evidence>
<dbReference type="GO" id="GO:0000956">
    <property type="term" value="P:nuclear-transcribed mRNA catabolic process"/>
    <property type="evidence" value="ECO:0007669"/>
    <property type="project" value="TreeGrafter"/>
</dbReference>
<name>A0A158QWJ3_NIPBR</name>
<dbReference type="InterPro" id="IPR027073">
    <property type="entry name" value="5_3_exoribonuclease"/>
</dbReference>
<reference evidence="9 10" key="2">
    <citation type="submission" date="2018-11" db="EMBL/GenBank/DDBJ databases">
        <authorList>
            <consortium name="Pathogen Informatics"/>
        </authorList>
    </citation>
    <scope>NUCLEOTIDE SEQUENCE [LARGE SCALE GENOMIC DNA]</scope>
</reference>
<keyword evidence="1" id="KW-0540">Nuclease</keyword>
<dbReference type="FunFam" id="3.40.50.12390:FF:000002">
    <property type="entry name" value="5'-3' exoribonuclease 1"/>
    <property type="match status" value="1"/>
</dbReference>
<protein>
    <submittedName>
        <fullName evidence="11">5'-3' exoribonuclease 1 (inferred by orthology to a human protein)</fullName>
    </submittedName>
</protein>
<evidence type="ECO:0000259" key="8">
    <source>
        <dbReference type="Pfam" id="PF18129"/>
    </source>
</evidence>
<dbReference type="PANTHER" id="PTHR12341">
    <property type="entry name" value="5'-&gt;3' EXORIBONUCLEASE"/>
    <property type="match status" value="1"/>
</dbReference>
<comment type="similarity">
    <text evidence="4">Belongs to the 5'-3' exonuclease family.</text>
</comment>
<dbReference type="Pfam" id="PF18129">
    <property type="entry name" value="SH3_12"/>
    <property type="match status" value="1"/>
</dbReference>
<feature type="domain" description="5'-3' exoribonuclease 1 SH3-like" evidence="8">
    <location>
        <begin position="758"/>
        <end position="816"/>
    </location>
</feature>
<dbReference type="Pfam" id="PF03159">
    <property type="entry name" value="XRN_N"/>
    <property type="match status" value="2"/>
</dbReference>
<evidence type="ECO:0000259" key="7">
    <source>
        <dbReference type="Pfam" id="PF17846"/>
    </source>
</evidence>
<dbReference type="Proteomes" id="UP000271162">
    <property type="component" value="Unassembled WGS sequence"/>
</dbReference>
<dbReference type="EMBL" id="UYSL01000111">
    <property type="protein sequence ID" value="VDL62782.1"/>
    <property type="molecule type" value="Genomic_DNA"/>
</dbReference>
<dbReference type="OMA" id="THEVSDP"/>
<evidence type="ECO:0000259" key="6">
    <source>
        <dbReference type="Pfam" id="PF03159"/>
    </source>
</evidence>
<feature type="domain" description="Xrn1 N-terminal" evidence="6">
    <location>
        <begin position="1"/>
        <end position="68"/>
    </location>
</feature>
<organism evidence="11">
    <name type="scientific">Nippostrongylus brasiliensis</name>
    <name type="common">Rat hookworm</name>
    <dbReference type="NCBI Taxonomy" id="27835"/>
    <lineage>
        <taxon>Eukaryota</taxon>
        <taxon>Metazoa</taxon>
        <taxon>Ecdysozoa</taxon>
        <taxon>Nematoda</taxon>
        <taxon>Chromadorea</taxon>
        <taxon>Rhabditida</taxon>
        <taxon>Rhabditina</taxon>
        <taxon>Rhabditomorpha</taxon>
        <taxon>Strongyloidea</taxon>
        <taxon>Heligmosomidae</taxon>
        <taxon>Nippostrongylus</taxon>
    </lineage>
</organism>
<reference evidence="11" key="1">
    <citation type="submission" date="2016-04" db="UniProtKB">
        <authorList>
            <consortium name="WormBaseParasite"/>
        </authorList>
    </citation>
    <scope>IDENTIFICATION</scope>
</reference>
<feature type="domain" description="Xrn1 helical" evidence="7">
    <location>
        <begin position="269"/>
        <end position="500"/>
    </location>
</feature>
<accession>A0A158QWJ3</accession>
<proteinExistence type="inferred from homology"/>
<dbReference type="GO" id="GO:0016075">
    <property type="term" value="P:rRNA catabolic process"/>
    <property type="evidence" value="ECO:0007669"/>
    <property type="project" value="TreeGrafter"/>
</dbReference>
<dbReference type="InterPro" id="IPR041412">
    <property type="entry name" value="Xrn1_helical"/>
</dbReference>
<evidence type="ECO:0000313" key="9">
    <source>
        <dbReference type="EMBL" id="VDL62782.1"/>
    </source>
</evidence>
<dbReference type="Gene3D" id="2.30.30.750">
    <property type="match status" value="1"/>
</dbReference>
<dbReference type="InterPro" id="IPR041385">
    <property type="entry name" value="SH3_12"/>
</dbReference>
<keyword evidence="2" id="KW-0378">Hydrolase</keyword>
<dbReference type="InterPro" id="IPR047008">
    <property type="entry name" value="XRN1_SH3_sf"/>
</dbReference>
<evidence type="ECO:0000313" key="10">
    <source>
        <dbReference type="Proteomes" id="UP000271162"/>
    </source>
</evidence>
<dbReference type="GO" id="GO:0003723">
    <property type="term" value="F:RNA binding"/>
    <property type="evidence" value="ECO:0007669"/>
    <property type="project" value="TreeGrafter"/>
</dbReference>
<evidence type="ECO:0000313" key="11">
    <source>
        <dbReference type="WBParaSite" id="NBR_0000031401-mRNA-1"/>
    </source>
</evidence>
<feature type="compositionally biased region" description="Acidic residues" evidence="5">
    <location>
        <begin position="375"/>
        <end position="402"/>
    </location>
</feature>
<dbReference type="STRING" id="27835.A0A158QWJ3"/>
<dbReference type="GO" id="GO:0004534">
    <property type="term" value="F:5'-3' RNA exonuclease activity"/>
    <property type="evidence" value="ECO:0007669"/>
    <property type="project" value="TreeGrafter"/>
</dbReference>
<evidence type="ECO:0000256" key="1">
    <source>
        <dbReference type="ARBA" id="ARBA00022722"/>
    </source>
</evidence>
<evidence type="ECO:0000256" key="2">
    <source>
        <dbReference type="ARBA" id="ARBA00022801"/>
    </source>
</evidence>
<dbReference type="AlphaFoldDB" id="A0A158QWJ3"/>
<dbReference type="Pfam" id="PF17846">
    <property type="entry name" value="XRN_M"/>
    <property type="match status" value="2"/>
</dbReference>
<keyword evidence="10" id="KW-1185">Reference proteome</keyword>
<sequence>MGVPKFYRWLSERYPCLSEVISDIPEFDNLYLDMNGIIHNCSHPNDDDIHFRISQEQIFTDIFAYIDVRVFFHCVLPCCGCKKIHVMSFFQRIKSARTAEEQERAHIRKGEELPVEKRFDSNCITPGTLFMSELHTALSSWLSSKTEKDPGWQGIRVYLSGHNCPGEGEHKIMDFIRHERATDGYDPNTRHCMYGLDADLLMLGICSHEPHFSLLREEVKFNRQPKKKGGAAPEKNPSVTTFHLLHLSLLREYLSWEFHSLKATLPFPYDMERIVDDWVLMGFLIGNDFIPHLPHVHIHDDALPLLYQTYIQVLPTLDGYINESGILNLKRFEAFLKFFAANERKHFLQTMEDEAFLMSKTGRSLDALSSSGAESSDECEETSGDSLDDEAAFVSSDEEEESDGARQIPDGGLLSASYLLSHLNSGTAAELREMDDKVFENDVENCWTKSVINSFRRHKRSYYREKLHYENITKTELRQQAEGYVRAIQWNLHYYYRGCVLSSPLRGVLHLRWTTESPIAEFYPTDFRTDLNGKKNDWEAVVLIPFIDEKKLLSAMENKVCLLTQEEKARNSPGEILLFASFEASRPVPLPIDSFHMDPQKVTWGLLPNVKLDVYFPGFPTMKHLPHHNSNVSFINVFSSSRSIRQWFLDILGKEVCIDWPILKVSSSYLFKFLLLSSSFILLSLMSSRMLSRYAIDIKNAAAVVFVRRFIGITYEVEDGVLRPKKQFAGSNAFIDYVFEPPQAELYNGKSCADPDADFMLLDRVGTAVPFGSQGTVVGLTSNYVEVLFDHEFNNGYKIRGAMNSGARVSKLSLINITYGKTRKGRSVEVTENLKKRRDSYNNRRKKEQRISAGRDSYSKSKVWKYAHRWLL</sequence>
<evidence type="ECO:0000256" key="5">
    <source>
        <dbReference type="SAM" id="MobiDB-lite"/>
    </source>
</evidence>
<keyword evidence="3" id="KW-0269">Exonuclease</keyword>
<evidence type="ECO:0000256" key="3">
    <source>
        <dbReference type="ARBA" id="ARBA00022839"/>
    </source>
</evidence>
<feature type="domain" description="Xrn1 helical" evidence="7">
    <location>
        <begin position="515"/>
        <end position="581"/>
    </location>
</feature>
<dbReference type="GO" id="GO:0005634">
    <property type="term" value="C:nucleus"/>
    <property type="evidence" value="ECO:0007669"/>
    <property type="project" value="TreeGrafter"/>
</dbReference>
<dbReference type="PANTHER" id="PTHR12341:SF7">
    <property type="entry name" value="5'-3' EXORIBONUCLEASE 1"/>
    <property type="match status" value="1"/>
</dbReference>
<gene>
    <name evidence="9" type="ORF">NBR_LOCUS315</name>
</gene>
<dbReference type="Gene3D" id="3.40.50.12390">
    <property type="match status" value="1"/>
</dbReference>
<feature type="region of interest" description="Disordered" evidence="5">
    <location>
        <begin position="368"/>
        <end position="409"/>
    </location>
</feature>
<feature type="domain" description="Xrn1 N-terminal" evidence="6">
    <location>
        <begin position="97"/>
        <end position="218"/>
    </location>
</feature>
<dbReference type="Gene3D" id="1.25.40.1050">
    <property type="match status" value="1"/>
</dbReference>
<dbReference type="InterPro" id="IPR004859">
    <property type="entry name" value="Xrn1_N"/>
</dbReference>
<dbReference type="CDD" id="cd18673">
    <property type="entry name" value="PIN_XRN1-2-like"/>
    <property type="match status" value="1"/>
</dbReference>